<sequence>MDGLSEEDEVTVHTEGRDDRCSCLGSKGFLHGAAGSEEDHESDAPVAAMVDPRQAQGIPR</sequence>
<feature type="compositionally biased region" description="Basic and acidic residues" evidence="1">
    <location>
        <begin position="10"/>
        <end position="21"/>
    </location>
</feature>
<organism evidence="2 3">
    <name type="scientific">Nocardia stercoris</name>
    <dbReference type="NCBI Taxonomy" id="2483361"/>
    <lineage>
        <taxon>Bacteria</taxon>
        <taxon>Bacillati</taxon>
        <taxon>Actinomycetota</taxon>
        <taxon>Actinomycetes</taxon>
        <taxon>Mycobacteriales</taxon>
        <taxon>Nocardiaceae</taxon>
        <taxon>Nocardia</taxon>
    </lineage>
</organism>
<proteinExistence type="predicted"/>
<gene>
    <name evidence="2" type="ORF">EBN03_08505</name>
</gene>
<keyword evidence="3" id="KW-1185">Reference proteome</keyword>
<dbReference type="EMBL" id="RFFH01000003">
    <property type="protein sequence ID" value="RMI33227.1"/>
    <property type="molecule type" value="Genomic_DNA"/>
</dbReference>
<protein>
    <submittedName>
        <fullName evidence="2">Uncharacterized protein</fullName>
    </submittedName>
</protein>
<dbReference type="AlphaFoldDB" id="A0A3M2L6S4"/>
<name>A0A3M2L6S4_9NOCA</name>
<feature type="region of interest" description="Disordered" evidence="1">
    <location>
        <begin position="1"/>
        <end position="60"/>
    </location>
</feature>
<accession>A0A3M2L6S4</accession>
<reference evidence="2 3" key="1">
    <citation type="submission" date="2018-10" db="EMBL/GenBank/DDBJ databases">
        <title>Isolation from cow dung.</title>
        <authorList>
            <person name="Ling L."/>
        </authorList>
    </citation>
    <scope>NUCLEOTIDE SEQUENCE [LARGE SCALE GENOMIC DNA]</scope>
    <source>
        <strain evidence="2 3">NEAU-LL90</strain>
    </source>
</reference>
<dbReference type="Proteomes" id="UP000279275">
    <property type="component" value="Unassembled WGS sequence"/>
</dbReference>
<comment type="caution">
    <text evidence="2">The sequence shown here is derived from an EMBL/GenBank/DDBJ whole genome shotgun (WGS) entry which is preliminary data.</text>
</comment>
<evidence type="ECO:0000256" key="1">
    <source>
        <dbReference type="SAM" id="MobiDB-lite"/>
    </source>
</evidence>
<evidence type="ECO:0000313" key="2">
    <source>
        <dbReference type="EMBL" id="RMI33227.1"/>
    </source>
</evidence>
<evidence type="ECO:0000313" key="3">
    <source>
        <dbReference type="Proteomes" id="UP000279275"/>
    </source>
</evidence>